<dbReference type="Proteomes" id="UP000523000">
    <property type="component" value="Unassembled WGS sequence"/>
</dbReference>
<keyword evidence="2" id="KW-1003">Cell membrane</keyword>
<comment type="caution">
    <text evidence="8">The sequence shown here is derived from an EMBL/GenBank/DDBJ whole genome shotgun (WGS) entry which is preliminary data.</text>
</comment>
<keyword evidence="9" id="KW-1185">Reference proteome</keyword>
<protein>
    <submittedName>
        <fullName evidence="8">Putative membrane protein</fullName>
    </submittedName>
</protein>
<evidence type="ECO:0000256" key="2">
    <source>
        <dbReference type="ARBA" id="ARBA00022475"/>
    </source>
</evidence>
<dbReference type="EMBL" id="JACHVS010000002">
    <property type="protein sequence ID" value="MBB2996898.1"/>
    <property type="molecule type" value="Genomic_DNA"/>
</dbReference>
<keyword evidence="4 6" id="KW-1133">Transmembrane helix</keyword>
<feature type="domain" description="Cardiolipin synthase N-terminal" evidence="7">
    <location>
        <begin position="6"/>
        <end position="42"/>
    </location>
</feature>
<evidence type="ECO:0000256" key="1">
    <source>
        <dbReference type="ARBA" id="ARBA00004651"/>
    </source>
</evidence>
<reference evidence="8 9" key="1">
    <citation type="submission" date="2020-08" db="EMBL/GenBank/DDBJ databases">
        <title>Sequencing the genomes of 1000 actinobacteria strains.</title>
        <authorList>
            <person name="Klenk H.-P."/>
        </authorList>
    </citation>
    <scope>NUCLEOTIDE SEQUENCE [LARGE SCALE GENOMIC DNA]</scope>
    <source>
        <strain evidence="8 9">DSM 22826</strain>
    </source>
</reference>
<comment type="subcellular location">
    <subcellularLocation>
        <location evidence="1">Cell membrane</location>
        <topology evidence="1">Multi-pass membrane protein</topology>
    </subcellularLocation>
</comment>
<accession>A0A839QKH5</accession>
<evidence type="ECO:0000256" key="4">
    <source>
        <dbReference type="ARBA" id="ARBA00022989"/>
    </source>
</evidence>
<feature type="transmembrane region" description="Helical" evidence="6">
    <location>
        <begin position="22"/>
        <end position="40"/>
    </location>
</feature>
<dbReference type="AlphaFoldDB" id="A0A839QKH5"/>
<keyword evidence="3 6" id="KW-0812">Transmembrane</keyword>
<evidence type="ECO:0000256" key="3">
    <source>
        <dbReference type="ARBA" id="ARBA00022692"/>
    </source>
</evidence>
<evidence type="ECO:0000259" key="7">
    <source>
        <dbReference type="Pfam" id="PF13396"/>
    </source>
</evidence>
<keyword evidence="5 6" id="KW-0472">Membrane</keyword>
<name>A0A839QKH5_9MICC</name>
<proteinExistence type="predicted"/>
<evidence type="ECO:0000313" key="9">
    <source>
        <dbReference type="Proteomes" id="UP000523000"/>
    </source>
</evidence>
<evidence type="ECO:0000313" key="8">
    <source>
        <dbReference type="EMBL" id="MBB2996898.1"/>
    </source>
</evidence>
<evidence type="ECO:0000256" key="6">
    <source>
        <dbReference type="SAM" id="Phobius"/>
    </source>
</evidence>
<sequence length="103" mass="11228">MLFQIVADLFRDRELTGWLKTLWFLLLAFIPVLTALVYLITRGKGMAIRQEVRAQQAVAGAETYISEVAGASPAQQISEAKELLDSGTITGSEFDALKAKALA</sequence>
<dbReference type="InterPro" id="IPR027379">
    <property type="entry name" value="CLS_N"/>
</dbReference>
<evidence type="ECO:0000256" key="5">
    <source>
        <dbReference type="ARBA" id="ARBA00023136"/>
    </source>
</evidence>
<dbReference type="RefSeq" id="WP_312855723.1">
    <property type="nucleotide sequence ID" value="NZ_BAABGK010000095.1"/>
</dbReference>
<organism evidence="8 9">
    <name type="scientific">Paeniglutamicibacter cryotolerans</name>
    <dbReference type="NCBI Taxonomy" id="670079"/>
    <lineage>
        <taxon>Bacteria</taxon>
        <taxon>Bacillati</taxon>
        <taxon>Actinomycetota</taxon>
        <taxon>Actinomycetes</taxon>
        <taxon>Micrococcales</taxon>
        <taxon>Micrococcaceae</taxon>
        <taxon>Paeniglutamicibacter</taxon>
    </lineage>
</organism>
<dbReference type="GO" id="GO:0005886">
    <property type="term" value="C:plasma membrane"/>
    <property type="evidence" value="ECO:0007669"/>
    <property type="project" value="UniProtKB-SubCell"/>
</dbReference>
<dbReference type="Pfam" id="PF13396">
    <property type="entry name" value="PLDc_N"/>
    <property type="match status" value="1"/>
</dbReference>
<gene>
    <name evidence="8" type="ORF">E9229_003145</name>
</gene>